<feature type="domain" description="ABC transporter" evidence="9">
    <location>
        <begin position="356"/>
        <end position="592"/>
    </location>
</feature>
<sequence>MATTSDLPTAPLAKVEQRKLSNLALLWRFARTYPAQLTAALTALVVAALSTLAIPRGLKLIVDNGFAAGSDPAAIAPYFWGMLGIVVVMGIATAFRFYFVSWIGERVVADLRKAVQSHLVTLDPVFFEENRPAEIASRLTSDTAIIEQVVSSGASMALRNAVMGIGGIAYMAVLSPKLTLLMLLVIPITILPIVFLGRRVRAMSKTSQDRIANVGTMVAEVLGAIKIVQAFTQERREADRFAGAVEATFDTAKSRIRLRAGMTAVVIMLIFGAITLVLWQGALDVIAGQLSGGTIAAFVITAAIVAGAFGTLTEVYGDFMRAAGASARMEELLAARPGIRRPDNAVPLPVPARGALCLDHVGFHYPSKPEGAALEDFSLDIAAGETVAVVGPSGAGKSTLFQLVQRFYDPQSGEIRLDGVPLTRADPSEIRGRMAVVPQETIVFAASALENIRYGRPSATEAEVWAAAEAAHADIFLRELPNGIHSYLGEAGTRLSGGQRQRLAIARAILRDAPILLLDEATSALDSESERLVQSALEGLMQGRTTLVIAHRLATVRNADRIIVMDAGRIVAEGTHDKLIAGGGLYAKLARLQFDEVRPQVA</sequence>
<dbReference type="PANTHER" id="PTHR43394">
    <property type="entry name" value="ATP-DEPENDENT PERMEASE MDL1, MITOCHONDRIAL"/>
    <property type="match status" value="1"/>
</dbReference>
<dbReference type="GO" id="GO:0005524">
    <property type="term" value="F:ATP binding"/>
    <property type="evidence" value="ECO:0007669"/>
    <property type="project" value="UniProtKB-KW"/>
</dbReference>
<protein>
    <submittedName>
        <fullName evidence="11">ABC transporter ATP-binding protein</fullName>
    </submittedName>
</protein>
<feature type="transmembrane region" description="Helical" evidence="8">
    <location>
        <begin position="294"/>
        <end position="312"/>
    </location>
</feature>
<dbReference type="SMART" id="SM00382">
    <property type="entry name" value="AAA"/>
    <property type="match status" value="1"/>
</dbReference>
<name>A0A916ZJE4_9SPHN</name>
<dbReference type="Pfam" id="PF00664">
    <property type="entry name" value="ABC_membrane"/>
    <property type="match status" value="1"/>
</dbReference>
<dbReference type="Proteomes" id="UP000635071">
    <property type="component" value="Unassembled WGS sequence"/>
</dbReference>
<dbReference type="FunFam" id="3.40.50.300:FF:000218">
    <property type="entry name" value="Multidrug ABC transporter ATP-binding protein"/>
    <property type="match status" value="1"/>
</dbReference>
<dbReference type="InterPro" id="IPR036640">
    <property type="entry name" value="ABC1_TM_sf"/>
</dbReference>
<dbReference type="PROSITE" id="PS50893">
    <property type="entry name" value="ABC_TRANSPORTER_2"/>
    <property type="match status" value="1"/>
</dbReference>
<reference evidence="11" key="2">
    <citation type="submission" date="2020-09" db="EMBL/GenBank/DDBJ databases">
        <authorList>
            <person name="Sun Q."/>
            <person name="Zhou Y."/>
        </authorList>
    </citation>
    <scope>NUCLEOTIDE SEQUENCE</scope>
    <source>
        <strain evidence="11">CGMCC 1.15519</strain>
    </source>
</reference>
<proteinExistence type="predicted"/>
<dbReference type="SUPFAM" id="SSF52540">
    <property type="entry name" value="P-loop containing nucleoside triphosphate hydrolases"/>
    <property type="match status" value="1"/>
</dbReference>
<evidence type="ECO:0000256" key="5">
    <source>
        <dbReference type="ARBA" id="ARBA00022989"/>
    </source>
</evidence>
<accession>A0A916ZJE4</accession>
<organism evidence="11 12">
    <name type="scientific">Sandarakinorhabdus glacialis</name>
    <dbReference type="NCBI Taxonomy" id="1614636"/>
    <lineage>
        <taxon>Bacteria</taxon>
        <taxon>Pseudomonadati</taxon>
        <taxon>Pseudomonadota</taxon>
        <taxon>Alphaproteobacteria</taxon>
        <taxon>Sphingomonadales</taxon>
        <taxon>Sphingosinicellaceae</taxon>
        <taxon>Sandarakinorhabdus</taxon>
    </lineage>
</organism>
<evidence type="ECO:0000256" key="8">
    <source>
        <dbReference type="SAM" id="Phobius"/>
    </source>
</evidence>
<dbReference type="GO" id="GO:0090374">
    <property type="term" value="P:oligopeptide export from mitochondrion"/>
    <property type="evidence" value="ECO:0007669"/>
    <property type="project" value="TreeGrafter"/>
</dbReference>
<dbReference type="InterPro" id="IPR011527">
    <property type="entry name" value="ABC1_TM_dom"/>
</dbReference>
<dbReference type="Gene3D" id="3.40.50.300">
    <property type="entry name" value="P-loop containing nucleotide triphosphate hydrolases"/>
    <property type="match status" value="1"/>
</dbReference>
<reference evidence="11" key="1">
    <citation type="journal article" date="2014" name="Int. J. Syst. Evol. Microbiol.">
        <title>Complete genome sequence of Corynebacterium casei LMG S-19264T (=DSM 44701T), isolated from a smear-ripened cheese.</title>
        <authorList>
            <consortium name="US DOE Joint Genome Institute (JGI-PGF)"/>
            <person name="Walter F."/>
            <person name="Albersmeier A."/>
            <person name="Kalinowski J."/>
            <person name="Ruckert C."/>
        </authorList>
    </citation>
    <scope>NUCLEOTIDE SEQUENCE</scope>
    <source>
        <strain evidence="11">CGMCC 1.15519</strain>
    </source>
</reference>
<feature type="transmembrane region" description="Helical" evidence="8">
    <location>
        <begin position="179"/>
        <end position="197"/>
    </location>
</feature>
<dbReference type="GO" id="GO:0015421">
    <property type="term" value="F:ABC-type oligopeptide transporter activity"/>
    <property type="evidence" value="ECO:0007669"/>
    <property type="project" value="TreeGrafter"/>
</dbReference>
<dbReference type="Pfam" id="PF00005">
    <property type="entry name" value="ABC_tran"/>
    <property type="match status" value="1"/>
</dbReference>
<dbReference type="InterPro" id="IPR003439">
    <property type="entry name" value="ABC_transporter-like_ATP-bd"/>
</dbReference>
<dbReference type="AlphaFoldDB" id="A0A916ZJE4"/>
<keyword evidence="3" id="KW-0547">Nucleotide-binding</keyword>
<comment type="subcellular location">
    <subcellularLocation>
        <location evidence="1">Cell membrane</location>
        <topology evidence="1">Multi-pass membrane protein</topology>
    </subcellularLocation>
</comment>
<keyword evidence="5 8" id="KW-1133">Transmembrane helix</keyword>
<dbReference type="RefSeq" id="WP_188761083.1">
    <property type="nucleotide sequence ID" value="NZ_BMJM01000001.1"/>
</dbReference>
<dbReference type="NCBIfam" id="TIGR02204">
    <property type="entry name" value="MsbA_rel"/>
    <property type="match status" value="1"/>
</dbReference>
<feature type="transmembrane region" description="Helical" evidence="8">
    <location>
        <begin position="156"/>
        <end position="173"/>
    </location>
</feature>
<dbReference type="PROSITE" id="PS00211">
    <property type="entry name" value="ABC_TRANSPORTER_1"/>
    <property type="match status" value="1"/>
</dbReference>
<evidence type="ECO:0000259" key="9">
    <source>
        <dbReference type="PROSITE" id="PS50893"/>
    </source>
</evidence>
<evidence type="ECO:0000313" key="11">
    <source>
        <dbReference type="EMBL" id="GGD99694.1"/>
    </source>
</evidence>
<evidence type="ECO:0000259" key="10">
    <source>
        <dbReference type="PROSITE" id="PS50929"/>
    </source>
</evidence>
<dbReference type="InterPro" id="IPR027417">
    <property type="entry name" value="P-loop_NTPase"/>
</dbReference>
<dbReference type="CDD" id="cd18575">
    <property type="entry name" value="ABC_6TM_bac_exporter_ABCB8_10_like"/>
    <property type="match status" value="1"/>
</dbReference>
<evidence type="ECO:0000256" key="7">
    <source>
        <dbReference type="ARBA" id="ARBA00024725"/>
    </source>
</evidence>
<dbReference type="InterPro" id="IPR011918">
    <property type="entry name" value="ABC_MsbA_ATP-bd"/>
</dbReference>
<evidence type="ECO:0000313" key="12">
    <source>
        <dbReference type="Proteomes" id="UP000635071"/>
    </source>
</evidence>
<evidence type="ECO:0000256" key="4">
    <source>
        <dbReference type="ARBA" id="ARBA00022840"/>
    </source>
</evidence>
<keyword evidence="12" id="KW-1185">Reference proteome</keyword>
<dbReference type="EMBL" id="BMJM01000001">
    <property type="protein sequence ID" value="GGD99694.1"/>
    <property type="molecule type" value="Genomic_DNA"/>
</dbReference>
<feature type="transmembrane region" description="Helical" evidence="8">
    <location>
        <begin position="262"/>
        <end position="282"/>
    </location>
</feature>
<dbReference type="InterPro" id="IPR003593">
    <property type="entry name" value="AAA+_ATPase"/>
</dbReference>
<evidence type="ECO:0000256" key="6">
    <source>
        <dbReference type="ARBA" id="ARBA00023136"/>
    </source>
</evidence>
<dbReference type="Gene3D" id="1.20.1560.10">
    <property type="entry name" value="ABC transporter type 1, transmembrane domain"/>
    <property type="match status" value="1"/>
</dbReference>
<keyword evidence="4 11" id="KW-0067">ATP-binding</keyword>
<dbReference type="InterPro" id="IPR017871">
    <property type="entry name" value="ABC_transporter-like_CS"/>
</dbReference>
<dbReference type="SUPFAM" id="SSF90123">
    <property type="entry name" value="ABC transporter transmembrane region"/>
    <property type="match status" value="1"/>
</dbReference>
<comment type="function">
    <text evidence="7">Part of an ABC transporter complex. Transmembrane domains (TMD) form a pore in the inner membrane and the ATP-binding domain (NBD) is responsible for energy generation.</text>
</comment>
<dbReference type="GO" id="GO:0005886">
    <property type="term" value="C:plasma membrane"/>
    <property type="evidence" value="ECO:0007669"/>
    <property type="project" value="UniProtKB-SubCell"/>
</dbReference>
<keyword evidence="2 8" id="KW-0812">Transmembrane</keyword>
<feature type="domain" description="ABC transmembrane type-1" evidence="10">
    <location>
        <begin position="39"/>
        <end position="321"/>
    </location>
</feature>
<dbReference type="PANTHER" id="PTHR43394:SF1">
    <property type="entry name" value="ATP-BINDING CASSETTE SUB-FAMILY B MEMBER 10, MITOCHONDRIAL"/>
    <property type="match status" value="1"/>
</dbReference>
<evidence type="ECO:0000256" key="2">
    <source>
        <dbReference type="ARBA" id="ARBA00022692"/>
    </source>
</evidence>
<feature type="transmembrane region" description="Helical" evidence="8">
    <location>
        <begin position="78"/>
        <end position="99"/>
    </location>
</feature>
<dbReference type="InterPro" id="IPR039421">
    <property type="entry name" value="Type_1_exporter"/>
</dbReference>
<keyword evidence="6 8" id="KW-0472">Membrane</keyword>
<evidence type="ECO:0000256" key="3">
    <source>
        <dbReference type="ARBA" id="ARBA00022741"/>
    </source>
</evidence>
<evidence type="ECO:0000256" key="1">
    <source>
        <dbReference type="ARBA" id="ARBA00004651"/>
    </source>
</evidence>
<feature type="transmembrane region" description="Helical" evidence="8">
    <location>
        <begin position="37"/>
        <end position="58"/>
    </location>
</feature>
<dbReference type="PROSITE" id="PS50929">
    <property type="entry name" value="ABC_TM1F"/>
    <property type="match status" value="1"/>
</dbReference>
<dbReference type="GO" id="GO:0016887">
    <property type="term" value="F:ATP hydrolysis activity"/>
    <property type="evidence" value="ECO:0007669"/>
    <property type="project" value="InterPro"/>
</dbReference>
<comment type="caution">
    <text evidence="11">The sequence shown here is derived from an EMBL/GenBank/DDBJ whole genome shotgun (WGS) entry which is preliminary data.</text>
</comment>
<gene>
    <name evidence="11" type="primary">draA</name>
    <name evidence="11" type="ORF">GCM10011529_02270</name>
</gene>